<dbReference type="Proteomes" id="UP000654075">
    <property type="component" value="Unassembled WGS sequence"/>
</dbReference>
<reference evidence="2" key="1">
    <citation type="submission" date="2021-02" db="EMBL/GenBank/DDBJ databases">
        <authorList>
            <person name="Dougan E. K."/>
            <person name="Rhodes N."/>
            <person name="Thang M."/>
            <person name="Chan C."/>
        </authorList>
    </citation>
    <scope>NUCLEOTIDE SEQUENCE</scope>
</reference>
<keyword evidence="1" id="KW-1133">Transmembrane helix</keyword>
<sequence>MKTVFPDQAETISQMVDPGEYGLESYTCRLLCVRVFLISMVPEMKLCKEMIELLWYIPTKNEPWIRLKEDAEKTENQEHWLEEVNVKVAGMSAPWKMWNLIFVCVPKCVLVLYTAKAGINFLMETAGVDDIIVNSVALNFLLGLDELIAGALMSDTANEILKMCEDLPLHYDDKKHDDDTTIQKYSTEQQVSKSFWLLLINLFSNKLIKLIFVIVLTTVLVGNYYHRSCDYKDGRWVSKAMYAPIDMHYTLLNAFIPFFFPPEEGKTPYWQMPE</sequence>
<dbReference type="EMBL" id="CAJNNV010002285">
    <property type="protein sequence ID" value="CAE8586937.1"/>
    <property type="molecule type" value="Genomic_DNA"/>
</dbReference>
<dbReference type="AlphaFoldDB" id="A0A813DN68"/>
<accession>A0A813DN68</accession>
<feature type="transmembrane region" description="Helical" evidence="1">
    <location>
        <begin position="207"/>
        <end position="225"/>
    </location>
</feature>
<dbReference type="OrthoDB" id="10459637at2759"/>
<name>A0A813DN68_POLGL</name>
<organism evidence="2 3">
    <name type="scientific">Polarella glacialis</name>
    <name type="common">Dinoflagellate</name>
    <dbReference type="NCBI Taxonomy" id="89957"/>
    <lineage>
        <taxon>Eukaryota</taxon>
        <taxon>Sar</taxon>
        <taxon>Alveolata</taxon>
        <taxon>Dinophyceae</taxon>
        <taxon>Suessiales</taxon>
        <taxon>Suessiaceae</taxon>
        <taxon>Polarella</taxon>
    </lineage>
</organism>
<evidence type="ECO:0000256" key="1">
    <source>
        <dbReference type="SAM" id="Phobius"/>
    </source>
</evidence>
<comment type="caution">
    <text evidence="2">The sequence shown here is derived from an EMBL/GenBank/DDBJ whole genome shotgun (WGS) entry which is preliminary data.</text>
</comment>
<evidence type="ECO:0000313" key="3">
    <source>
        <dbReference type="Proteomes" id="UP000654075"/>
    </source>
</evidence>
<evidence type="ECO:0000313" key="2">
    <source>
        <dbReference type="EMBL" id="CAE8586937.1"/>
    </source>
</evidence>
<gene>
    <name evidence="2" type="ORF">PGLA1383_LOCUS5782</name>
</gene>
<proteinExistence type="predicted"/>
<protein>
    <submittedName>
        <fullName evidence="2">Uncharacterized protein</fullName>
    </submittedName>
</protein>
<keyword evidence="1" id="KW-0812">Transmembrane</keyword>
<keyword evidence="1" id="KW-0472">Membrane</keyword>
<keyword evidence="3" id="KW-1185">Reference proteome</keyword>